<dbReference type="EMBL" id="BA000035">
    <property type="protein sequence ID" value="BAC17658.1"/>
    <property type="molecule type" value="Genomic_DNA"/>
</dbReference>
<dbReference type="KEGG" id="cef:CE0848"/>
<organism evidence="1 2">
    <name type="scientific">Corynebacterium efficiens (strain DSM 44549 / YS-314 / AJ 12310 / JCM 11189 / NBRC 100395)</name>
    <dbReference type="NCBI Taxonomy" id="196164"/>
    <lineage>
        <taxon>Bacteria</taxon>
        <taxon>Bacillati</taxon>
        <taxon>Actinomycetota</taxon>
        <taxon>Actinomycetes</taxon>
        <taxon>Mycobacteriales</taxon>
        <taxon>Corynebacteriaceae</taxon>
        <taxon>Corynebacterium</taxon>
    </lineage>
</organism>
<reference evidence="1 2" key="1">
    <citation type="journal article" date="2003" name="Genome Res.">
        <title>Comparative complete genome sequence analysis of the amino acid replacements responsible for the thermostability of Corynebacterium efficiens.</title>
        <authorList>
            <person name="Nishio Y."/>
            <person name="Nakamura Y."/>
            <person name="Kawarabayasi Y."/>
            <person name="Usuda Y."/>
            <person name="Kimura E."/>
            <person name="Sugimoto S."/>
            <person name="Matsui K."/>
            <person name="Yamagishi A."/>
            <person name="Kikuchi H."/>
            <person name="Ikeo K."/>
            <person name="Gojobori T."/>
        </authorList>
    </citation>
    <scope>NUCLEOTIDE SEQUENCE [LARGE SCALE GENOMIC DNA]</scope>
    <source>
        <strain evidence="2">DSM 44549 / YS-314 / AJ 12310 / JCM 11189 / NBRC 100395</strain>
    </source>
</reference>
<name>Q8FRB3_COREF</name>
<keyword evidence="2" id="KW-1185">Reference proteome</keyword>
<evidence type="ECO:0000313" key="2">
    <source>
        <dbReference type="Proteomes" id="UP000001409"/>
    </source>
</evidence>
<protein>
    <submittedName>
        <fullName evidence="1">Uncharacterized protein</fullName>
    </submittedName>
</protein>
<evidence type="ECO:0000313" key="1">
    <source>
        <dbReference type="EMBL" id="BAC17658.1"/>
    </source>
</evidence>
<dbReference type="HOGENOM" id="CLU_1746540_0_0_11"/>
<dbReference type="AlphaFoldDB" id="Q8FRB3"/>
<sequence length="149" mass="17028">MGKREQCHRASLLVVEDGDLHRQLITDMATGDHRCFLELRFDPLGQELTEGFVRSADSETGRDWLGHHPSDLTAVNIVPQLERRRRAGCQSKEFFSTTNFSPRIMTVSPRLMGKNCREICTSQEVIWPSRDTEVRFSTAVSETRHPSIN</sequence>
<proteinExistence type="predicted"/>
<dbReference type="Proteomes" id="UP000001409">
    <property type="component" value="Chromosome"/>
</dbReference>
<accession>Q8FRB3</accession>